<evidence type="ECO:0000259" key="9">
    <source>
        <dbReference type="Pfam" id="PF17405"/>
    </source>
</evidence>
<feature type="domain" description="Nrap protein" evidence="6">
    <location>
        <begin position="138"/>
        <end position="293"/>
    </location>
</feature>
<dbReference type="Pfam" id="PF17404">
    <property type="entry name" value="Nrap_D3"/>
    <property type="match status" value="1"/>
</dbReference>
<keyword evidence="4 5" id="KW-0539">Nucleus</keyword>
<feature type="domain" description="Nrap protein" evidence="10">
    <location>
        <begin position="815"/>
        <end position="975"/>
    </location>
</feature>
<dbReference type="InterPro" id="IPR035371">
    <property type="entry name" value="Nrap_D6"/>
</dbReference>
<name>A0AA40ABZ4_9PEZI</name>
<dbReference type="Pfam" id="PF03813">
    <property type="entry name" value="Nrap"/>
    <property type="match status" value="1"/>
</dbReference>
<keyword evidence="13" id="KW-1185">Reference proteome</keyword>
<comment type="caution">
    <text evidence="12">The sequence shown here is derived from an EMBL/GenBank/DDBJ whole genome shotgun (WGS) entry which is preliminary data.</text>
</comment>
<feature type="domain" description="Nrap protein" evidence="11">
    <location>
        <begin position="977"/>
        <end position="1130"/>
    </location>
</feature>
<protein>
    <recommendedName>
        <fullName evidence="5">U3 small nucleolar RNA-associated protein 22</fullName>
    </recommendedName>
</protein>
<evidence type="ECO:0000256" key="3">
    <source>
        <dbReference type="ARBA" id="ARBA00022884"/>
    </source>
</evidence>
<dbReference type="AlphaFoldDB" id="A0AA40ABZ4"/>
<evidence type="ECO:0000259" key="8">
    <source>
        <dbReference type="Pfam" id="PF17404"/>
    </source>
</evidence>
<dbReference type="GO" id="GO:0032040">
    <property type="term" value="C:small-subunit processome"/>
    <property type="evidence" value="ECO:0007669"/>
    <property type="project" value="TreeGrafter"/>
</dbReference>
<proteinExistence type="inferred from homology"/>
<reference evidence="12" key="1">
    <citation type="submission" date="2023-06" db="EMBL/GenBank/DDBJ databases">
        <title>Genome-scale phylogeny and comparative genomics of the fungal order Sordariales.</title>
        <authorList>
            <consortium name="Lawrence Berkeley National Laboratory"/>
            <person name="Hensen N."/>
            <person name="Bonometti L."/>
            <person name="Westerberg I."/>
            <person name="Brannstrom I.O."/>
            <person name="Guillou S."/>
            <person name="Cros-Aarteil S."/>
            <person name="Calhoun S."/>
            <person name="Haridas S."/>
            <person name="Kuo A."/>
            <person name="Mondo S."/>
            <person name="Pangilinan J."/>
            <person name="Riley R."/>
            <person name="LaButti K."/>
            <person name="Andreopoulos B."/>
            <person name="Lipzen A."/>
            <person name="Chen C."/>
            <person name="Yanf M."/>
            <person name="Daum C."/>
            <person name="Ng V."/>
            <person name="Clum A."/>
            <person name="Steindorff A."/>
            <person name="Ohm R."/>
            <person name="Martin F."/>
            <person name="Silar P."/>
            <person name="Natvig D."/>
            <person name="Lalanne C."/>
            <person name="Gautier V."/>
            <person name="Ament-velasquez S.L."/>
            <person name="Kruys A."/>
            <person name="Hutchinson M.I."/>
            <person name="Powell A.J."/>
            <person name="Barry K."/>
            <person name="Miller A.N."/>
            <person name="Grigoriev I.V."/>
            <person name="Debuchy R."/>
            <person name="Gladieux P."/>
            <person name="Thoren M.H."/>
            <person name="Johannesson H."/>
        </authorList>
    </citation>
    <scope>NUCLEOTIDE SEQUENCE</scope>
    <source>
        <strain evidence="12">SMH2392-1A</strain>
    </source>
</reference>
<evidence type="ECO:0000256" key="2">
    <source>
        <dbReference type="ARBA" id="ARBA00006674"/>
    </source>
</evidence>
<evidence type="ECO:0000259" key="11">
    <source>
        <dbReference type="Pfam" id="PF17407"/>
    </source>
</evidence>
<dbReference type="Pfam" id="PF17407">
    <property type="entry name" value="Nrap_D6"/>
    <property type="match status" value="1"/>
</dbReference>
<dbReference type="InterPro" id="IPR005554">
    <property type="entry name" value="NOL6/Upt22"/>
</dbReference>
<dbReference type="GO" id="GO:0034456">
    <property type="term" value="C:UTP-C complex"/>
    <property type="evidence" value="ECO:0007669"/>
    <property type="project" value="TreeGrafter"/>
</dbReference>
<keyword evidence="5" id="KW-0690">Ribosome biogenesis</keyword>
<dbReference type="Pfam" id="PF17405">
    <property type="entry name" value="Nrap_D4"/>
    <property type="match status" value="1"/>
</dbReference>
<dbReference type="GO" id="GO:0003723">
    <property type="term" value="F:RNA binding"/>
    <property type="evidence" value="ECO:0007669"/>
    <property type="project" value="UniProtKB-KW"/>
</dbReference>
<dbReference type="InterPro" id="IPR035370">
    <property type="entry name" value="Nrap_D5"/>
</dbReference>
<dbReference type="PANTHER" id="PTHR17972">
    <property type="entry name" value="NUCLEOLAR RNA-ASSOCIATED PROTEIN"/>
    <property type="match status" value="1"/>
</dbReference>
<evidence type="ECO:0000313" key="13">
    <source>
        <dbReference type="Proteomes" id="UP001172101"/>
    </source>
</evidence>
<dbReference type="Gene3D" id="3.30.70.3030">
    <property type="match status" value="1"/>
</dbReference>
<dbReference type="PANTHER" id="PTHR17972:SF0">
    <property type="entry name" value="NUCLEOLAR PROTEIN 6"/>
    <property type="match status" value="1"/>
</dbReference>
<evidence type="ECO:0000256" key="1">
    <source>
        <dbReference type="ARBA" id="ARBA00004604"/>
    </source>
</evidence>
<dbReference type="InterPro" id="IPR035082">
    <property type="entry name" value="Nrap_D1"/>
</dbReference>
<dbReference type="InterPro" id="IPR035367">
    <property type="entry name" value="Nrap_D2"/>
</dbReference>
<keyword evidence="5" id="KW-0687">Ribonucleoprotein</keyword>
<evidence type="ECO:0000256" key="5">
    <source>
        <dbReference type="RuleBase" id="RU364032"/>
    </source>
</evidence>
<dbReference type="Pfam" id="PF17403">
    <property type="entry name" value="Nrap_D2"/>
    <property type="match status" value="1"/>
</dbReference>
<sequence>MESTSPKRRKLDHGDEGAHKVLISGVSTRFSRSRAFILEAEELLEEVRLDHTVALEGVDDLLHRIKGIVEAIKPHEPRLIIEAASKLEKKSRIIVPFPEPRPKDDSHLKASFAKPPQFNVVGSYVSKTMAKTQKAHAVDMVVVMPTEIFQDKDYLDLRYFHKRAYYLAVIAAALQKDLGGEARLSFENLNGNPLSPILSIQPKIPTKVSKNGPKVSDSTEASDPLDYRIQVIPCLPDALFPKAKLHLGAALLRKACEEAADVSAQSTPFYNSTLTAEGCFLPYLRVMRQTEKKCAAFKNACILGRVWLQQRGFDGSIPDGGFGHFEWALLLALLLQSDRSGNATLSASLSSTQLFKALIQFLSAINFAETPIFLGNGNEDVNSATQACPVIYDSSRQLNIAFKMSPWSAALLHRHAKWTRAVLSNNAVDQFSPTFILKADIPLHNFDFIARLNYDGSSMEAPGTDSRGRVWRFGEKVYRVLKKALADSELGERARLIHIKTPESSSWSLTGSPDLKGIATLEIGILFDTVNMARTVDRGPSAGPTTEEKEECENFRQFWGEKSELRRFERDSIRETLIWTSTSPFGLCEEIVRYILKLHTGIGHIHQELTVDGDGLSDLIPLKSTDTAMFNAARKAFSTFEQDLRELDNLPLHVRQLAPICAELRHTSIKPPSLEPPKSKFGPQPMETVISFEASGKWPENIVAIQRTKVAFLLMIGSLLEKSKVGQVKTYLGLEDAKYESENLAFLDVVYDSGASFRLRIHSDLEETLLERQVKDKTLEQHVRSKATTLLAKLRRLYTNLPLHNQAMTTFAARFPAFSPSVRLVKHWFNAHKLSCHFTDEFLELAVLHVFLSPYPWDAPSSASTGFLRTLLFLAHWDWRSDPLIVDTSGDMSAADRVAIETRLEAWRKLDPNMNHTVIFVATGQESNGIAYTVLAGEAKPSKVVAARMTALAKSACRAIREQDVSLDARRLFVPSLNDYDVLIRLNGKTIKNASITYITGESEESKSIGRSKFKNLDERTGRDPLPLTQHPAEVFLKQLNAAYSGPLVFFRGVVRDTTIGAIWNPQMQRRSFKVNLPTSYKPVGREPGQKVSLTGMEDNPEEHEEVLIVNKEAILAEIARIGAELIESIDVKGQ</sequence>
<feature type="domain" description="Nrap protein" evidence="7">
    <location>
        <begin position="296"/>
        <end position="438"/>
    </location>
</feature>
<dbReference type="EMBL" id="JAUIRO010000005">
    <property type="protein sequence ID" value="KAK0713071.1"/>
    <property type="molecule type" value="Genomic_DNA"/>
</dbReference>
<evidence type="ECO:0000259" key="6">
    <source>
        <dbReference type="Pfam" id="PF03813"/>
    </source>
</evidence>
<dbReference type="GO" id="GO:0006409">
    <property type="term" value="P:tRNA export from nucleus"/>
    <property type="evidence" value="ECO:0007669"/>
    <property type="project" value="TreeGrafter"/>
</dbReference>
<evidence type="ECO:0000313" key="12">
    <source>
        <dbReference type="EMBL" id="KAK0713071.1"/>
    </source>
</evidence>
<dbReference type="GeneID" id="85321361"/>
<comment type="subcellular location">
    <subcellularLocation>
        <location evidence="1 5">Nucleus</location>
        <location evidence="1 5">Nucleolus</location>
    </subcellularLocation>
</comment>
<dbReference type="InterPro" id="IPR035369">
    <property type="entry name" value="Nrap_D4"/>
</dbReference>
<dbReference type="Pfam" id="PF17406">
    <property type="entry name" value="Nrap_D5"/>
    <property type="match status" value="1"/>
</dbReference>
<keyword evidence="5" id="KW-0698">rRNA processing</keyword>
<keyword evidence="3 5" id="KW-0694">RNA-binding</keyword>
<feature type="domain" description="Nrap protein" evidence="8">
    <location>
        <begin position="443"/>
        <end position="600"/>
    </location>
</feature>
<dbReference type="Gene3D" id="1.10.1410.10">
    <property type="match status" value="1"/>
</dbReference>
<dbReference type="InterPro" id="IPR035368">
    <property type="entry name" value="Nrap_D3"/>
</dbReference>
<comment type="similarity">
    <text evidence="2 5">Belongs to the NRAP family.</text>
</comment>
<organism evidence="12 13">
    <name type="scientific">Lasiosphaeria miniovina</name>
    <dbReference type="NCBI Taxonomy" id="1954250"/>
    <lineage>
        <taxon>Eukaryota</taxon>
        <taxon>Fungi</taxon>
        <taxon>Dikarya</taxon>
        <taxon>Ascomycota</taxon>
        <taxon>Pezizomycotina</taxon>
        <taxon>Sordariomycetes</taxon>
        <taxon>Sordariomycetidae</taxon>
        <taxon>Sordariales</taxon>
        <taxon>Lasiosphaeriaceae</taxon>
        <taxon>Lasiosphaeria</taxon>
    </lineage>
</organism>
<dbReference type="Proteomes" id="UP001172101">
    <property type="component" value="Unassembled WGS sequence"/>
</dbReference>
<evidence type="ECO:0000256" key="4">
    <source>
        <dbReference type="ARBA" id="ARBA00023242"/>
    </source>
</evidence>
<gene>
    <name evidence="12" type="ORF">B0T26DRAFT_649425</name>
</gene>
<dbReference type="GO" id="GO:0032545">
    <property type="term" value="C:CURI complex"/>
    <property type="evidence" value="ECO:0007669"/>
    <property type="project" value="TreeGrafter"/>
</dbReference>
<evidence type="ECO:0000259" key="7">
    <source>
        <dbReference type="Pfam" id="PF17403"/>
    </source>
</evidence>
<accession>A0AA40ABZ4</accession>
<evidence type="ECO:0000259" key="10">
    <source>
        <dbReference type="Pfam" id="PF17406"/>
    </source>
</evidence>
<dbReference type="RefSeq" id="XP_060294394.1">
    <property type="nucleotide sequence ID" value="XM_060438091.1"/>
</dbReference>
<feature type="domain" description="Nrap protein" evidence="9">
    <location>
        <begin position="623"/>
        <end position="811"/>
    </location>
</feature>
<dbReference type="GO" id="GO:0006364">
    <property type="term" value="P:rRNA processing"/>
    <property type="evidence" value="ECO:0007669"/>
    <property type="project" value="UniProtKB-KW"/>
</dbReference>